<dbReference type="Pfam" id="PF03009">
    <property type="entry name" value="GDPD"/>
    <property type="match status" value="1"/>
</dbReference>
<evidence type="ECO:0000259" key="1">
    <source>
        <dbReference type="PROSITE" id="PS51704"/>
    </source>
</evidence>
<dbReference type="SUPFAM" id="SSF51695">
    <property type="entry name" value="PLC-like phosphodiesterases"/>
    <property type="match status" value="1"/>
</dbReference>
<reference evidence="2 3" key="1">
    <citation type="submission" date="2017-02" db="EMBL/GenBank/DDBJ databases">
        <authorList>
            <person name="Peterson S.W."/>
        </authorList>
    </citation>
    <scope>NUCLEOTIDE SEQUENCE [LARGE SCALE GENOMIC DNA]</scope>
    <source>
        <strain evidence="2 3">DSM 18034</strain>
    </source>
</reference>
<dbReference type="PROSITE" id="PS51704">
    <property type="entry name" value="GP_PDE"/>
    <property type="match status" value="1"/>
</dbReference>
<evidence type="ECO:0000313" key="2">
    <source>
        <dbReference type="EMBL" id="SKA66966.1"/>
    </source>
</evidence>
<gene>
    <name evidence="2" type="ORF">SAMN02745702_00727</name>
</gene>
<dbReference type="PANTHER" id="PTHR46211:SF14">
    <property type="entry name" value="GLYCEROPHOSPHODIESTER PHOSPHODIESTERASE"/>
    <property type="match status" value="1"/>
</dbReference>
<feature type="domain" description="GP-PDE" evidence="1">
    <location>
        <begin position="11"/>
        <end position="280"/>
    </location>
</feature>
<protein>
    <submittedName>
        <fullName evidence="2">Glycerophosphoryl diester phosphodiesterase</fullName>
    </submittedName>
</protein>
<dbReference type="STRING" id="1121442.SAMN02745702_00727"/>
<dbReference type="EMBL" id="FUYA01000002">
    <property type="protein sequence ID" value="SKA66966.1"/>
    <property type="molecule type" value="Genomic_DNA"/>
</dbReference>
<dbReference type="InterPro" id="IPR030395">
    <property type="entry name" value="GP_PDE_dom"/>
</dbReference>
<dbReference type="InterPro" id="IPR017946">
    <property type="entry name" value="PLC-like_Pdiesterase_TIM-brl"/>
</dbReference>
<proteinExistence type="predicted"/>
<keyword evidence="3" id="KW-1185">Reference proteome</keyword>
<accession>A0A1T4VPS9</accession>
<dbReference type="GO" id="GO:0008081">
    <property type="term" value="F:phosphoric diester hydrolase activity"/>
    <property type="evidence" value="ECO:0007669"/>
    <property type="project" value="InterPro"/>
</dbReference>
<dbReference type="OrthoDB" id="9787897at2"/>
<dbReference type="AlphaFoldDB" id="A0A1T4VPS9"/>
<dbReference type="Proteomes" id="UP000189733">
    <property type="component" value="Unassembled WGS sequence"/>
</dbReference>
<sequence>MKPLSLIHEKPLVWGHRGGRSLAAENTLKALRMAHEAGADGWETDVQLTKDGELIILHDLNLLRSTNASCHPLFKDNAPQVPWRFTLGEIKELSADVFPRRFCGKPHEGRQWERCGHELDPEYSVPTLQEALSLSRELGMWVNIEIKDLSHDVPRSLAKDVVSKVLATVSALNMDEQVIISSFNHDYVRECKARAKHVLTGALTPHAFAGDPVEMLHAALADAWHPGFRGLNAQNVAAVREAGFAINPYTVNELNDMQQLTAWGVTGLVTDFPQRACAWLSD</sequence>
<dbReference type="PANTHER" id="PTHR46211">
    <property type="entry name" value="GLYCEROPHOSPHORYL DIESTER PHOSPHODIESTERASE"/>
    <property type="match status" value="1"/>
</dbReference>
<name>A0A1T4VPS9_9BACT</name>
<dbReference type="RefSeq" id="WP_078684037.1">
    <property type="nucleotide sequence ID" value="NZ_FUYA01000002.1"/>
</dbReference>
<organism evidence="2 3">
    <name type="scientific">Desulfobaculum bizertense DSM 18034</name>
    <dbReference type="NCBI Taxonomy" id="1121442"/>
    <lineage>
        <taxon>Bacteria</taxon>
        <taxon>Pseudomonadati</taxon>
        <taxon>Thermodesulfobacteriota</taxon>
        <taxon>Desulfovibrionia</taxon>
        <taxon>Desulfovibrionales</taxon>
        <taxon>Desulfovibrionaceae</taxon>
        <taxon>Desulfobaculum</taxon>
    </lineage>
</organism>
<dbReference type="GO" id="GO:0006629">
    <property type="term" value="P:lipid metabolic process"/>
    <property type="evidence" value="ECO:0007669"/>
    <property type="project" value="InterPro"/>
</dbReference>
<dbReference type="Gene3D" id="3.20.20.190">
    <property type="entry name" value="Phosphatidylinositol (PI) phosphodiesterase"/>
    <property type="match status" value="1"/>
</dbReference>
<evidence type="ECO:0000313" key="3">
    <source>
        <dbReference type="Proteomes" id="UP000189733"/>
    </source>
</evidence>